<evidence type="ECO:0000313" key="3">
    <source>
        <dbReference type="Proteomes" id="UP000284465"/>
    </source>
</evidence>
<dbReference type="InterPro" id="IPR027417">
    <property type="entry name" value="P-loop_NTPase"/>
</dbReference>
<proteinExistence type="predicted"/>
<dbReference type="InterPro" id="IPR043964">
    <property type="entry name" value="P-loop_TraG"/>
</dbReference>
<sequence length="867" mass="99001">MQMKKPSTNPSLSQFGDTFRNGSEVLSKSTATVKKLIANNLKHHLLENDSKNNHTNKNHQSFSFYEGASQDFIPIKNIQDEMIITKDGRYLSVIEILPINFFQKSKDRKASIARSFSEIFQNKYVRWQLKILRDSGDSFETINNIKKNCPKQINPSVKDSLNNYCMYLHQLAAKGSIVERFFFIWEYSGLDGVKSREENEIAQAMRIEKASIIQSLHDCGNVCLSHKDENLFISEFLYMYFNRNTRKKESIYERYSRISEDFRKFKLMTGIEKELTYSDLIAPKGLYFINKNYVMEDGLYYGYIGFSSNSWPTGVYTGWLNRFNYGADVDMDIIGKFVPPNISMALLTQYQNATHADVSALYRKGRTEKADLKLAKYQNVKDVIDNMNAGADIYDVCIILTVRATSPNELHSHIREICHDLKRKCHIQPDSCYLCCEDYFRLCMPFLYTSPTFSRLKHNVLSTKLGCFYPFTSLTINDPNGFVLGVTEANQTLSPDNFNTNYYVNANMLILGTSGAGKTYTEELIGHRAFLNGKRCFYIIPKKGYQYKRGCSIVDGLYVQLVPGSKHCINLMEIRPEGKIDLSQIDDDTIVLNESLLAKKITNILLWINVQLDTPMTSSVYAQLNKILISLYASFGITDNNDSIFADVNKTSLKKMPILSDFYAAIPNESLYENIKLVLDTWISGSCKNMNGQTNVDLNNPYIVFDCDEDIIGDRLLPAFLLIAFEMVYSVVKSSTTTRDIIFLDEVWKMMTNLECAKLVYNMIKIIRGYLGSAILATQEMNDFLRGMQEYGESVLNNTALVILLRMNENDLNRVAGTYKLSSDECEKILKFRHGDALVVSNGDKIKAHIIPSKRENDAFKDDTVVA</sequence>
<dbReference type="Pfam" id="PF19044">
    <property type="entry name" value="P-loop_TraG"/>
    <property type="match status" value="1"/>
</dbReference>
<protein>
    <recommendedName>
        <fullName evidence="1">TraG P-loop domain-containing protein</fullName>
    </recommendedName>
</protein>
<accession>A0A3R6CGA1</accession>
<comment type="caution">
    <text evidence="2">The sequence shown here is derived from an EMBL/GenBank/DDBJ whole genome shotgun (WGS) entry which is preliminary data.</text>
</comment>
<dbReference type="InterPro" id="IPR051162">
    <property type="entry name" value="T4SS_component"/>
</dbReference>
<reference evidence="2 3" key="1">
    <citation type="submission" date="2018-08" db="EMBL/GenBank/DDBJ databases">
        <title>A genome reference for cultivated species of the human gut microbiota.</title>
        <authorList>
            <person name="Zou Y."/>
            <person name="Xue W."/>
            <person name="Luo G."/>
        </authorList>
    </citation>
    <scope>NUCLEOTIDE SEQUENCE [LARGE SCALE GENOMIC DNA]</scope>
    <source>
        <strain evidence="2 3">AM43-11</strain>
    </source>
</reference>
<dbReference type="SUPFAM" id="SSF52540">
    <property type="entry name" value="P-loop containing nucleoside triphosphate hydrolases"/>
    <property type="match status" value="1"/>
</dbReference>
<dbReference type="Gene3D" id="1.10.8.730">
    <property type="match status" value="1"/>
</dbReference>
<dbReference type="AlphaFoldDB" id="A0A3R6CGA1"/>
<gene>
    <name evidence="2" type="ORF">DW927_11810</name>
</gene>
<evidence type="ECO:0000313" key="2">
    <source>
        <dbReference type="EMBL" id="RHA66219.1"/>
    </source>
</evidence>
<dbReference type="Gene3D" id="3.40.50.300">
    <property type="entry name" value="P-loop containing nucleotide triphosphate hydrolases"/>
    <property type="match status" value="1"/>
</dbReference>
<organism evidence="2 3">
    <name type="scientific">Roseburia intestinalis</name>
    <dbReference type="NCBI Taxonomy" id="166486"/>
    <lineage>
        <taxon>Bacteria</taxon>
        <taxon>Bacillati</taxon>
        <taxon>Bacillota</taxon>
        <taxon>Clostridia</taxon>
        <taxon>Lachnospirales</taxon>
        <taxon>Lachnospiraceae</taxon>
        <taxon>Roseburia</taxon>
    </lineage>
</organism>
<dbReference type="PANTHER" id="PTHR30121:SF6">
    <property type="entry name" value="SLR6007 PROTEIN"/>
    <property type="match status" value="1"/>
</dbReference>
<feature type="domain" description="TraG P-loop" evidence="1">
    <location>
        <begin position="496"/>
        <end position="831"/>
    </location>
</feature>
<dbReference type="PROSITE" id="PS50890">
    <property type="entry name" value="PUA"/>
    <property type="match status" value="1"/>
</dbReference>
<dbReference type="Proteomes" id="UP000284465">
    <property type="component" value="Unassembled WGS sequence"/>
</dbReference>
<name>A0A3R6CGA1_9FIRM</name>
<evidence type="ECO:0000259" key="1">
    <source>
        <dbReference type="Pfam" id="PF19044"/>
    </source>
</evidence>
<dbReference type="PANTHER" id="PTHR30121">
    <property type="entry name" value="UNCHARACTERIZED PROTEIN YJGR-RELATED"/>
    <property type="match status" value="1"/>
</dbReference>
<dbReference type="EMBL" id="QSFP01000013">
    <property type="protein sequence ID" value="RHA66219.1"/>
    <property type="molecule type" value="Genomic_DNA"/>
</dbReference>